<accession>A0AAN8Z4K3</accession>
<dbReference type="AlphaFoldDB" id="A0AAN8Z4K3"/>
<organism evidence="4 5">
    <name type="scientific">Dillenia turbinata</name>
    <dbReference type="NCBI Taxonomy" id="194707"/>
    <lineage>
        <taxon>Eukaryota</taxon>
        <taxon>Viridiplantae</taxon>
        <taxon>Streptophyta</taxon>
        <taxon>Embryophyta</taxon>
        <taxon>Tracheophyta</taxon>
        <taxon>Spermatophyta</taxon>
        <taxon>Magnoliopsida</taxon>
        <taxon>eudicotyledons</taxon>
        <taxon>Gunneridae</taxon>
        <taxon>Pentapetalae</taxon>
        <taxon>Dilleniales</taxon>
        <taxon>Dilleniaceae</taxon>
        <taxon>Dillenia</taxon>
    </lineage>
</organism>
<dbReference type="EMBL" id="JBAMMX010000019">
    <property type="protein sequence ID" value="KAK6922440.1"/>
    <property type="molecule type" value="Genomic_DNA"/>
</dbReference>
<evidence type="ECO:0000259" key="3">
    <source>
        <dbReference type="Pfam" id="PF24867"/>
    </source>
</evidence>
<comment type="caution">
    <text evidence="4">The sequence shown here is derived from an EMBL/GenBank/DDBJ whole genome shotgun (WGS) entry which is preliminary data.</text>
</comment>
<evidence type="ECO:0000256" key="2">
    <source>
        <dbReference type="SAM" id="Phobius"/>
    </source>
</evidence>
<keyword evidence="5" id="KW-1185">Reference proteome</keyword>
<feature type="region of interest" description="Disordered" evidence="1">
    <location>
        <begin position="166"/>
        <end position="192"/>
    </location>
</feature>
<evidence type="ECO:0000313" key="4">
    <source>
        <dbReference type="EMBL" id="KAK6922440.1"/>
    </source>
</evidence>
<dbReference type="PANTHER" id="PTHR33829">
    <property type="entry name" value="OSJNBA0044M19.10 PROTEIN"/>
    <property type="match status" value="1"/>
</dbReference>
<dbReference type="Proteomes" id="UP001370490">
    <property type="component" value="Unassembled WGS sequence"/>
</dbReference>
<sequence>MRYKTKVEIRSTESYSFHGPKPNSNFCEEGKAISSRQVENYKGIQVEKENLRDDHAVHSAVPHLFLLSFQILTENIISILSIFSAPVRALVPMLYTVRRLFVILDWMHDVWQKKTLPANAELKDVAWFWFGRGLEAANLIYFVINLFVFLIPQFLPNAFEKHLRERDEQHAKSSKDRRSAACDNKPVDKKAD</sequence>
<evidence type="ECO:0000313" key="5">
    <source>
        <dbReference type="Proteomes" id="UP001370490"/>
    </source>
</evidence>
<keyword evidence="2" id="KW-0472">Membrane</keyword>
<proteinExistence type="predicted"/>
<protein>
    <recommendedName>
        <fullName evidence="3">DUF7733 domain-containing protein</fullName>
    </recommendedName>
</protein>
<feature type="transmembrane region" description="Helical" evidence="2">
    <location>
        <begin position="139"/>
        <end position="159"/>
    </location>
</feature>
<feature type="domain" description="DUF7733" evidence="3">
    <location>
        <begin position="52"/>
        <end position="162"/>
    </location>
</feature>
<feature type="transmembrane region" description="Helical" evidence="2">
    <location>
        <begin position="76"/>
        <end position="97"/>
    </location>
</feature>
<dbReference type="PANTHER" id="PTHR33829:SF2">
    <property type="entry name" value="OS04G0386700 PROTEIN"/>
    <property type="match status" value="1"/>
</dbReference>
<gene>
    <name evidence="4" type="ORF">RJ641_012947</name>
</gene>
<reference evidence="4 5" key="1">
    <citation type="submission" date="2023-12" db="EMBL/GenBank/DDBJ databases">
        <title>A high-quality genome assembly for Dillenia turbinata (Dilleniales).</title>
        <authorList>
            <person name="Chanderbali A."/>
        </authorList>
    </citation>
    <scope>NUCLEOTIDE SEQUENCE [LARGE SCALE GENOMIC DNA]</scope>
    <source>
        <strain evidence="4">LSX21</strain>
        <tissue evidence="4">Leaf</tissue>
    </source>
</reference>
<dbReference type="Pfam" id="PF24867">
    <property type="entry name" value="DUF7733"/>
    <property type="match status" value="1"/>
</dbReference>
<evidence type="ECO:0000256" key="1">
    <source>
        <dbReference type="SAM" id="MobiDB-lite"/>
    </source>
</evidence>
<name>A0AAN8Z4K3_9MAGN</name>
<keyword evidence="2" id="KW-1133">Transmembrane helix</keyword>
<keyword evidence="2" id="KW-0812">Transmembrane</keyword>
<dbReference type="InterPro" id="IPR056635">
    <property type="entry name" value="DUF7733"/>
</dbReference>